<keyword evidence="3" id="KW-1185">Reference proteome</keyword>
<evidence type="ECO:0000313" key="2">
    <source>
        <dbReference type="EMBL" id="TWT90522.1"/>
    </source>
</evidence>
<dbReference type="Proteomes" id="UP000315440">
    <property type="component" value="Unassembled WGS sequence"/>
</dbReference>
<evidence type="ECO:0000313" key="3">
    <source>
        <dbReference type="Proteomes" id="UP000315440"/>
    </source>
</evidence>
<dbReference type="InterPro" id="IPR018247">
    <property type="entry name" value="EF_Hand_1_Ca_BS"/>
</dbReference>
<dbReference type="AlphaFoldDB" id="A0A5C5ZSK2"/>
<gene>
    <name evidence="2" type="ORF">Mal64_09130</name>
</gene>
<comment type="caution">
    <text evidence="2">The sequence shown here is derived from an EMBL/GenBank/DDBJ whole genome shotgun (WGS) entry which is preliminary data.</text>
</comment>
<sequence precursor="true">MSFPVTRLDRRTPALAAASRAALAALSVLLPALAMVGTAHAQFFPTRYVPSDTVISAANSYSGSKIDVRNNTEVRLVAGGEVSGFVLSDNSELIVDGGAVNFLSELHDSSKLTMRSGRASCGEIDCVWINYYGFIFAEDNSQVDVYGGDIEHLYLLDQSTLRVYGRDLMKNGEWITGWGEGDTWISTRVSGGADQIFLIELPPLLAGDFNNDHVVDAADFTVWRDGLGDRYSQADYETWRANYGETYQPAATIPEPATALIIVPVAAALLARRRRRAPGVAA</sequence>
<feature type="chain" id="PRO_5023063582" description="PEP-CTERM protein-sorting domain-containing protein" evidence="1">
    <location>
        <begin position="42"/>
        <end position="282"/>
    </location>
</feature>
<accession>A0A5C5ZSK2</accession>
<dbReference type="OrthoDB" id="292520at2"/>
<dbReference type="RefSeq" id="WP_146397474.1">
    <property type="nucleotide sequence ID" value="NZ_SJPQ01000001.1"/>
</dbReference>
<protein>
    <recommendedName>
        <fullName evidence="4">PEP-CTERM protein-sorting domain-containing protein</fullName>
    </recommendedName>
</protein>
<dbReference type="EMBL" id="SJPQ01000001">
    <property type="protein sequence ID" value="TWT90522.1"/>
    <property type="molecule type" value="Genomic_DNA"/>
</dbReference>
<organism evidence="2 3">
    <name type="scientific">Pseudobythopirellula maris</name>
    <dbReference type="NCBI Taxonomy" id="2527991"/>
    <lineage>
        <taxon>Bacteria</taxon>
        <taxon>Pseudomonadati</taxon>
        <taxon>Planctomycetota</taxon>
        <taxon>Planctomycetia</taxon>
        <taxon>Pirellulales</taxon>
        <taxon>Lacipirellulaceae</taxon>
        <taxon>Pseudobythopirellula</taxon>
    </lineage>
</organism>
<evidence type="ECO:0000256" key="1">
    <source>
        <dbReference type="SAM" id="SignalP"/>
    </source>
</evidence>
<keyword evidence="1" id="KW-0732">Signal</keyword>
<dbReference type="PROSITE" id="PS00018">
    <property type="entry name" value="EF_HAND_1"/>
    <property type="match status" value="1"/>
</dbReference>
<name>A0A5C5ZSK2_9BACT</name>
<reference evidence="2 3" key="1">
    <citation type="submission" date="2019-02" db="EMBL/GenBank/DDBJ databases">
        <title>Deep-cultivation of Planctomycetes and their phenomic and genomic characterization uncovers novel biology.</title>
        <authorList>
            <person name="Wiegand S."/>
            <person name="Jogler M."/>
            <person name="Boedeker C."/>
            <person name="Pinto D."/>
            <person name="Vollmers J."/>
            <person name="Rivas-Marin E."/>
            <person name="Kohn T."/>
            <person name="Peeters S.H."/>
            <person name="Heuer A."/>
            <person name="Rast P."/>
            <person name="Oberbeckmann S."/>
            <person name="Bunk B."/>
            <person name="Jeske O."/>
            <person name="Meyerdierks A."/>
            <person name="Storesund J.E."/>
            <person name="Kallscheuer N."/>
            <person name="Luecker S."/>
            <person name="Lage O.M."/>
            <person name="Pohl T."/>
            <person name="Merkel B.J."/>
            <person name="Hornburger P."/>
            <person name="Mueller R.-W."/>
            <person name="Bruemmer F."/>
            <person name="Labrenz M."/>
            <person name="Spormann A.M."/>
            <person name="Op Den Camp H."/>
            <person name="Overmann J."/>
            <person name="Amann R."/>
            <person name="Jetten M.S.M."/>
            <person name="Mascher T."/>
            <person name="Medema M.H."/>
            <person name="Devos D.P."/>
            <person name="Kaster A.-K."/>
            <person name="Ovreas L."/>
            <person name="Rohde M."/>
            <person name="Galperin M.Y."/>
            <person name="Jogler C."/>
        </authorList>
    </citation>
    <scope>NUCLEOTIDE SEQUENCE [LARGE SCALE GENOMIC DNA]</scope>
    <source>
        <strain evidence="2 3">Mal64</strain>
    </source>
</reference>
<proteinExistence type="predicted"/>
<evidence type="ECO:0008006" key="4">
    <source>
        <dbReference type="Google" id="ProtNLM"/>
    </source>
</evidence>
<feature type="signal peptide" evidence="1">
    <location>
        <begin position="1"/>
        <end position="41"/>
    </location>
</feature>